<evidence type="ECO:0000313" key="2">
    <source>
        <dbReference type="EMBL" id="SUB86819.1"/>
    </source>
</evidence>
<dbReference type="CDD" id="cd00077">
    <property type="entry name" value="HDc"/>
    <property type="match status" value="1"/>
</dbReference>
<dbReference type="GO" id="GO:0016787">
    <property type="term" value="F:hydrolase activity"/>
    <property type="evidence" value="ECO:0007669"/>
    <property type="project" value="UniProtKB-KW"/>
</dbReference>
<evidence type="ECO:0000259" key="1">
    <source>
        <dbReference type="Pfam" id="PF01966"/>
    </source>
</evidence>
<sequence length="168" mass="19068">MDVKHAKLIVAMTEYDRGDPKRIQHFMKVHDYAAAIGILEGLDPKTQDILESAAILHDIGIHISEQKYGSCNGKYQEREGPDEAQRLMEGLGDFTKEEINRICYLIGHHHTYSHIDGPDYQILVEADFLVNLHEDNCSAHAIENACRNIFKTDTGIGILRSMFDKKET</sequence>
<dbReference type="EMBL" id="UGTM01000001">
    <property type="protein sequence ID" value="SUB86819.1"/>
    <property type="molecule type" value="Genomic_DNA"/>
</dbReference>
<proteinExistence type="predicted"/>
<accession>A0A379E2K5</accession>
<dbReference type="InterPro" id="IPR006674">
    <property type="entry name" value="HD_domain"/>
</dbReference>
<dbReference type="InterPro" id="IPR003607">
    <property type="entry name" value="HD/PDEase_dom"/>
</dbReference>
<gene>
    <name evidence="2" type="ORF">NCTC13067_00470</name>
</gene>
<dbReference type="Proteomes" id="UP000255469">
    <property type="component" value="Unassembled WGS sequence"/>
</dbReference>
<dbReference type="AlphaFoldDB" id="A0A379E2K5"/>
<dbReference type="Pfam" id="PF01966">
    <property type="entry name" value="HD"/>
    <property type="match status" value="1"/>
</dbReference>
<feature type="domain" description="HD" evidence="1">
    <location>
        <begin position="22"/>
        <end position="115"/>
    </location>
</feature>
<reference evidence="2 3" key="1">
    <citation type="submission" date="2018-06" db="EMBL/GenBank/DDBJ databases">
        <authorList>
            <consortium name="Pathogen Informatics"/>
            <person name="Doyle S."/>
        </authorList>
    </citation>
    <scope>NUCLEOTIDE SEQUENCE [LARGE SCALE GENOMIC DNA]</scope>
    <source>
        <strain evidence="2 3">NCTC13067</strain>
    </source>
</reference>
<evidence type="ECO:0000313" key="3">
    <source>
        <dbReference type="Proteomes" id="UP000255469"/>
    </source>
</evidence>
<keyword evidence="2" id="KW-0378">Hydrolase</keyword>
<dbReference type="RefSeq" id="WP_025068255.1">
    <property type="nucleotide sequence ID" value="NZ_CAJPOG010000074.1"/>
</dbReference>
<organism evidence="2 3">
    <name type="scientific">Prevotella denticola</name>
    <dbReference type="NCBI Taxonomy" id="28129"/>
    <lineage>
        <taxon>Bacteria</taxon>
        <taxon>Pseudomonadati</taxon>
        <taxon>Bacteroidota</taxon>
        <taxon>Bacteroidia</taxon>
        <taxon>Bacteroidales</taxon>
        <taxon>Prevotellaceae</taxon>
        <taxon>Prevotella</taxon>
    </lineage>
</organism>
<protein>
    <submittedName>
        <fullName evidence="2">Predicted HD superfamily hydrolase</fullName>
    </submittedName>
</protein>
<name>A0A379E2K5_9BACT</name>
<dbReference type="Gene3D" id="1.10.3210.10">
    <property type="entry name" value="Hypothetical protein af1432"/>
    <property type="match status" value="1"/>
</dbReference>
<dbReference type="SUPFAM" id="SSF109604">
    <property type="entry name" value="HD-domain/PDEase-like"/>
    <property type="match status" value="1"/>
</dbReference>